<dbReference type="GeneID" id="27672145"/>
<gene>
    <name evidence="2" type="ORF">SPSK_10470</name>
</gene>
<reference evidence="2 3" key="2">
    <citation type="journal article" date="2015" name="Eukaryot. Cell">
        <title>Asexual propagation of a virulent clone complex in a human and feline outbreak of sporotrichosis.</title>
        <authorList>
            <person name="Teixeira Mde M."/>
            <person name="Rodrigues A.M."/>
            <person name="Tsui C.K."/>
            <person name="de Almeida L.G."/>
            <person name="Van Diepeningen A.D."/>
            <person name="van den Ende B.G."/>
            <person name="Fernandes G.F."/>
            <person name="Kano R."/>
            <person name="Hamelin R.C."/>
            <person name="Lopes-Bezerra L.M."/>
            <person name="Vasconcelos A.T."/>
            <person name="de Hoog S."/>
            <person name="de Camargo Z.P."/>
            <person name="Felipe M.S."/>
        </authorList>
    </citation>
    <scope>NUCLEOTIDE SEQUENCE [LARGE SCALE GENOMIC DNA]</scope>
    <source>
        <strain evidence="2 3">1099-18</strain>
    </source>
</reference>
<feature type="region of interest" description="Disordered" evidence="1">
    <location>
        <begin position="77"/>
        <end position="114"/>
    </location>
</feature>
<sequence length="258" mass="29586">MSPLTRPSVCRQTLEAACKRLGRVVPRQQKRKGLTELRYTPVNIVPINTCSTLLRYTRTSVWSRAVLIGRRRASRRVGGWRPEPPVPRRRSHPCRSNGAARSRSARPTGEDSATVPRWAGQSALLWWWWWTWRRWTSLTRFLVGCVGCCSRQDVDGNVDGDVEFTPNVSRTNATTAPMYHVPSSKSSQLPFTLSVAGRQLSAVWAWSRGETNQKCRDVEGERWDRQWVSTNDPGSEHNAGKLWSCGEWRIRHKWQKTC</sequence>
<proteinExistence type="predicted"/>
<dbReference type="AlphaFoldDB" id="A0A0F2M987"/>
<name>A0A0F2M987_SPOSC</name>
<dbReference type="Proteomes" id="UP000033710">
    <property type="component" value="Unassembled WGS sequence"/>
</dbReference>
<evidence type="ECO:0000256" key="1">
    <source>
        <dbReference type="SAM" id="MobiDB-lite"/>
    </source>
</evidence>
<dbReference type="RefSeq" id="XP_016588944.1">
    <property type="nucleotide sequence ID" value="XM_016736868.1"/>
</dbReference>
<protein>
    <submittedName>
        <fullName evidence="2">Uncharacterized protein</fullName>
    </submittedName>
</protein>
<reference evidence="2 3" key="1">
    <citation type="journal article" date="2014" name="BMC Genomics">
        <title>Comparative genomics of the major fungal agents of human and animal Sporotrichosis: Sporothrix schenckii and Sporothrix brasiliensis.</title>
        <authorList>
            <person name="Teixeira M.M."/>
            <person name="de Almeida L.G."/>
            <person name="Kubitschek-Barreira P."/>
            <person name="Alves F.L."/>
            <person name="Kioshima E.S."/>
            <person name="Abadio A.K."/>
            <person name="Fernandes L."/>
            <person name="Derengowski L.S."/>
            <person name="Ferreira K.S."/>
            <person name="Souza R.C."/>
            <person name="Ruiz J.C."/>
            <person name="de Andrade N.C."/>
            <person name="Paes H.C."/>
            <person name="Nicola A.M."/>
            <person name="Albuquerque P."/>
            <person name="Gerber A.L."/>
            <person name="Martins V.P."/>
            <person name="Peconick L.D."/>
            <person name="Neto A.V."/>
            <person name="Chaucanez C.B."/>
            <person name="Silva P.A."/>
            <person name="Cunha O.L."/>
            <person name="de Oliveira F.F."/>
            <person name="dos Santos T.C."/>
            <person name="Barros A.L."/>
            <person name="Soares M.A."/>
            <person name="de Oliveira L.M."/>
            <person name="Marini M.M."/>
            <person name="Villalobos-Duno H."/>
            <person name="Cunha M.M."/>
            <person name="de Hoog S."/>
            <person name="da Silveira J.F."/>
            <person name="Henrissat B."/>
            <person name="Nino-Vega G.A."/>
            <person name="Cisalpino P.S."/>
            <person name="Mora-Montes H.M."/>
            <person name="Almeida S.R."/>
            <person name="Stajich J.E."/>
            <person name="Lopes-Bezerra L.M."/>
            <person name="Vasconcelos A.T."/>
            <person name="Felipe M.S."/>
        </authorList>
    </citation>
    <scope>NUCLEOTIDE SEQUENCE [LARGE SCALE GENOMIC DNA]</scope>
    <source>
        <strain evidence="2 3">1099-18</strain>
    </source>
</reference>
<feature type="compositionally biased region" description="Low complexity" evidence="1">
    <location>
        <begin position="95"/>
        <end position="106"/>
    </location>
</feature>
<dbReference type="EMBL" id="AXCR01000006">
    <property type="protein sequence ID" value="KJR86268.1"/>
    <property type="molecule type" value="Genomic_DNA"/>
</dbReference>
<evidence type="ECO:0000313" key="3">
    <source>
        <dbReference type="Proteomes" id="UP000033710"/>
    </source>
</evidence>
<accession>A0A0F2M987</accession>
<comment type="caution">
    <text evidence="2">The sequence shown here is derived from an EMBL/GenBank/DDBJ whole genome shotgun (WGS) entry which is preliminary data.</text>
</comment>
<organism evidence="2 3">
    <name type="scientific">Sporothrix schenckii 1099-18</name>
    <dbReference type="NCBI Taxonomy" id="1397361"/>
    <lineage>
        <taxon>Eukaryota</taxon>
        <taxon>Fungi</taxon>
        <taxon>Dikarya</taxon>
        <taxon>Ascomycota</taxon>
        <taxon>Pezizomycotina</taxon>
        <taxon>Sordariomycetes</taxon>
        <taxon>Sordariomycetidae</taxon>
        <taxon>Ophiostomatales</taxon>
        <taxon>Ophiostomataceae</taxon>
        <taxon>Sporothrix</taxon>
    </lineage>
</organism>
<evidence type="ECO:0000313" key="2">
    <source>
        <dbReference type="EMBL" id="KJR86268.1"/>
    </source>
</evidence>
<dbReference type="KEGG" id="ssck:SPSK_10470"/>
<dbReference type="VEuPathDB" id="FungiDB:SPSK_10470"/>